<proteinExistence type="predicted"/>
<accession>A0A8C6A3B9</accession>
<dbReference type="Proteomes" id="UP000694407">
    <property type="component" value="Unplaced"/>
</dbReference>
<dbReference type="AlphaFoldDB" id="A0A8C6A3B9"/>
<reference evidence="2" key="2">
    <citation type="submission" date="2025-09" db="UniProtKB">
        <authorList>
            <consortium name="Ensembl"/>
        </authorList>
    </citation>
    <scope>IDENTIFICATION</scope>
</reference>
<sequence>MLDFELILVALLACLSAMVLKSVWKHRSLQGKLPPGPTPLPFLGNYLQLEKNEMYNSLVKVKPGREVGGIGWAWGLPRFTVALWQRIDQDASDS</sequence>
<reference evidence="2" key="1">
    <citation type="submission" date="2025-08" db="UniProtKB">
        <authorList>
            <consortium name="Ensembl"/>
        </authorList>
    </citation>
    <scope>IDENTIFICATION</scope>
</reference>
<evidence type="ECO:0008006" key="4">
    <source>
        <dbReference type="Google" id="ProtNLM"/>
    </source>
</evidence>
<evidence type="ECO:0000256" key="1">
    <source>
        <dbReference type="SAM" id="SignalP"/>
    </source>
</evidence>
<evidence type="ECO:0000313" key="2">
    <source>
        <dbReference type="Ensembl" id="ENSMMMP00000022533.1"/>
    </source>
</evidence>
<feature type="signal peptide" evidence="1">
    <location>
        <begin position="1"/>
        <end position="17"/>
    </location>
</feature>
<name>A0A8C6A3B9_MARMA</name>
<organism evidence="2 3">
    <name type="scientific">Marmota marmota marmota</name>
    <name type="common">Alpine marmot</name>
    <dbReference type="NCBI Taxonomy" id="9994"/>
    <lineage>
        <taxon>Eukaryota</taxon>
        <taxon>Metazoa</taxon>
        <taxon>Chordata</taxon>
        <taxon>Craniata</taxon>
        <taxon>Vertebrata</taxon>
        <taxon>Euteleostomi</taxon>
        <taxon>Mammalia</taxon>
        <taxon>Eutheria</taxon>
        <taxon>Euarchontoglires</taxon>
        <taxon>Glires</taxon>
        <taxon>Rodentia</taxon>
        <taxon>Sciuromorpha</taxon>
        <taxon>Sciuridae</taxon>
        <taxon>Xerinae</taxon>
        <taxon>Marmotini</taxon>
        <taxon>Marmota</taxon>
    </lineage>
</organism>
<keyword evidence="3" id="KW-1185">Reference proteome</keyword>
<feature type="chain" id="PRO_5034265899" description="Cytochrome P450" evidence="1">
    <location>
        <begin position="18"/>
        <end position="94"/>
    </location>
</feature>
<dbReference type="GeneTree" id="ENSGT00940000154117"/>
<protein>
    <recommendedName>
        <fullName evidence="4">Cytochrome P450</fullName>
    </recommendedName>
</protein>
<keyword evidence="1" id="KW-0732">Signal</keyword>
<evidence type="ECO:0000313" key="3">
    <source>
        <dbReference type="Proteomes" id="UP000694407"/>
    </source>
</evidence>
<dbReference type="Ensembl" id="ENSMMMT00000025538.1">
    <property type="protein sequence ID" value="ENSMMMP00000022533.1"/>
    <property type="gene ID" value="ENSMMMG00000019786.1"/>
</dbReference>